<dbReference type="STRING" id="135208.A0A4Y9ZYP1"/>
<comment type="subcellular location">
    <subcellularLocation>
        <location evidence="1">Nucleus</location>
    </subcellularLocation>
</comment>
<evidence type="ECO:0000313" key="10">
    <source>
        <dbReference type="Proteomes" id="UP000298061"/>
    </source>
</evidence>
<keyword evidence="5" id="KW-0508">mRNA splicing</keyword>
<dbReference type="Pfam" id="PF08312">
    <property type="entry name" value="cwf21"/>
    <property type="match status" value="1"/>
</dbReference>
<dbReference type="SMART" id="SM01115">
    <property type="entry name" value="cwf21"/>
    <property type="match status" value="1"/>
</dbReference>
<dbReference type="PANTHER" id="PTHR36562">
    <property type="entry name" value="SERINE/ARGININE REPETITIVE MATRIX 2"/>
    <property type="match status" value="1"/>
</dbReference>
<dbReference type="GO" id="GO:0005681">
    <property type="term" value="C:spliceosomal complex"/>
    <property type="evidence" value="ECO:0007669"/>
    <property type="project" value="UniProtKB-KW"/>
</dbReference>
<reference evidence="9 10" key="1">
    <citation type="submission" date="2019-02" db="EMBL/GenBank/DDBJ databases">
        <title>Genome sequencing of the rare red list fungi Hericium alpestre (H. flagellum).</title>
        <authorList>
            <person name="Buettner E."/>
            <person name="Kellner H."/>
        </authorList>
    </citation>
    <scope>NUCLEOTIDE SEQUENCE [LARGE SCALE GENOMIC DNA]</scope>
    <source>
        <strain evidence="9 10">DSM 108284</strain>
    </source>
</reference>
<proteinExistence type="inferred from homology"/>
<dbReference type="AlphaFoldDB" id="A0A4Y9ZYP1"/>
<accession>A0A4Y9ZYP1</accession>
<dbReference type="GO" id="GO:0008380">
    <property type="term" value="P:RNA splicing"/>
    <property type="evidence" value="ECO:0007669"/>
    <property type="project" value="UniProtKB-KW"/>
</dbReference>
<evidence type="ECO:0000256" key="1">
    <source>
        <dbReference type="ARBA" id="ARBA00004123"/>
    </source>
</evidence>
<comment type="similarity">
    <text evidence="2">Belongs to the CWC21 family.</text>
</comment>
<feature type="region of interest" description="Disordered" evidence="7">
    <location>
        <begin position="158"/>
        <end position="289"/>
    </location>
</feature>
<evidence type="ECO:0000256" key="5">
    <source>
        <dbReference type="ARBA" id="ARBA00023187"/>
    </source>
</evidence>
<dbReference type="InterPro" id="IPR051372">
    <property type="entry name" value="CWC21"/>
</dbReference>
<dbReference type="PANTHER" id="PTHR36562:SF5">
    <property type="entry name" value="SERINE_ARGININE REPETITIVE MATRIX 2"/>
    <property type="match status" value="1"/>
</dbReference>
<dbReference type="OrthoDB" id="10267305at2759"/>
<evidence type="ECO:0000256" key="2">
    <source>
        <dbReference type="ARBA" id="ARBA00005954"/>
    </source>
</evidence>
<keyword evidence="3" id="KW-0507">mRNA processing</keyword>
<dbReference type="GO" id="GO:0006397">
    <property type="term" value="P:mRNA processing"/>
    <property type="evidence" value="ECO:0007669"/>
    <property type="project" value="UniProtKB-KW"/>
</dbReference>
<evidence type="ECO:0000256" key="6">
    <source>
        <dbReference type="ARBA" id="ARBA00023242"/>
    </source>
</evidence>
<dbReference type="Proteomes" id="UP000298061">
    <property type="component" value="Unassembled WGS sequence"/>
</dbReference>
<dbReference type="CDD" id="cd21372">
    <property type="entry name" value="cwf21_CWC21-like"/>
    <property type="match status" value="1"/>
</dbReference>
<keyword evidence="6" id="KW-0539">Nucleus</keyword>
<feature type="compositionally biased region" description="Basic and acidic residues" evidence="7">
    <location>
        <begin position="243"/>
        <end position="256"/>
    </location>
</feature>
<gene>
    <name evidence="9" type="ORF">EWM64_g4803</name>
</gene>
<keyword evidence="10" id="KW-1185">Reference proteome</keyword>
<protein>
    <recommendedName>
        <fullName evidence="8">CWF21 domain-containing protein</fullName>
    </recommendedName>
</protein>
<comment type="caution">
    <text evidence="9">The sequence shown here is derived from an EMBL/GenBank/DDBJ whole genome shotgun (WGS) entry which is preliminary data.</text>
</comment>
<organism evidence="9 10">
    <name type="scientific">Hericium alpestre</name>
    <dbReference type="NCBI Taxonomy" id="135208"/>
    <lineage>
        <taxon>Eukaryota</taxon>
        <taxon>Fungi</taxon>
        <taxon>Dikarya</taxon>
        <taxon>Basidiomycota</taxon>
        <taxon>Agaricomycotina</taxon>
        <taxon>Agaricomycetes</taxon>
        <taxon>Russulales</taxon>
        <taxon>Hericiaceae</taxon>
        <taxon>Hericium</taxon>
    </lineage>
</organism>
<feature type="domain" description="CWF21" evidence="8">
    <location>
        <begin position="71"/>
        <end position="116"/>
    </location>
</feature>
<feature type="compositionally biased region" description="Basic and acidic residues" evidence="7">
    <location>
        <begin position="158"/>
        <end position="233"/>
    </location>
</feature>
<evidence type="ECO:0000256" key="3">
    <source>
        <dbReference type="ARBA" id="ARBA00022664"/>
    </source>
</evidence>
<evidence type="ECO:0000313" key="9">
    <source>
        <dbReference type="EMBL" id="TFY79207.1"/>
    </source>
</evidence>
<dbReference type="EMBL" id="SFCI01000540">
    <property type="protein sequence ID" value="TFY79207.1"/>
    <property type="molecule type" value="Genomic_DNA"/>
</dbReference>
<feature type="compositionally biased region" description="Basic residues" evidence="7">
    <location>
        <begin position="279"/>
        <end position="289"/>
    </location>
</feature>
<evidence type="ECO:0000256" key="4">
    <source>
        <dbReference type="ARBA" id="ARBA00022728"/>
    </source>
</evidence>
<evidence type="ECO:0000259" key="8">
    <source>
        <dbReference type="SMART" id="SM01115"/>
    </source>
</evidence>
<name>A0A4Y9ZYP1_9AGAM</name>
<keyword evidence="4" id="KW-0747">Spliceosome</keyword>
<evidence type="ECO:0000256" key="7">
    <source>
        <dbReference type="SAM" id="MobiDB-lite"/>
    </source>
</evidence>
<dbReference type="InterPro" id="IPR013170">
    <property type="entry name" value="mRNA_splic_Cwf21_dom"/>
</dbReference>
<sequence>MEAKNQIYLHRLELRYVMYNGIGLTTPRGSGTNGYVVRNLSTLRIHDTAADRAKAWDTAPPKHREPDGAILEHERQRKVEVKCLELQLQLEDEEVDGEVIEKQVVELRERLLKTMVPVSSGKSLKPSDTHAIAAAKKAELSKMAAALGTRSDYIEGDAFDREKQEEQRLKRMVQREERDQQREEERKRMQEQKEKWELERKERDRLRRREEDKRRKEMEERRKNHDDDDDRRRMPPPPPLSLGRDRDRGPPRDYRDRRSRSPPRRGPPRDIDMDEAPPRRRRRRRVRRHRLPAAAVSNRARLPVVSSVRGLPHFTCAVASLPRRLAAAVHVHPRAGPCRSGGCRACTRGIGHAQEGLSGRVGHSACTQGTMHRVARRAHAR</sequence>